<evidence type="ECO:0000313" key="4">
    <source>
        <dbReference type="Proteomes" id="UP000095333"/>
    </source>
</evidence>
<proteinExistence type="predicted"/>
<dbReference type="RefSeq" id="WP_032949169.1">
    <property type="nucleotide sequence ID" value="NZ_CAXTBE010000073.1"/>
</dbReference>
<evidence type="ECO:0000313" key="3">
    <source>
        <dbReference type="EMBL" id="TSE46613.1"/>
    </source>
</evidence>
<sequence>MLSLNTPSARNLIGFGILCVVGWYWSEHITSVLTDTNQVAKTASGISKLEWLKTSPIARIIMVYTMGSLWYGWKITGRLNPSGIIIIFNWLVMFIWFSLRLCIAAYAGVVVTPFCLVRDIYRVIKGEEQTD</sequence>
<keyword evidence="1" id="KW-1133">Transmembrane helix</keyword>
<feature type="transmembrane region" description="Helical" evidence="1">
    <location>
        <begin position="9"/>
        <end position="26"/>
    </location>
</feature>
<dbReference type="Proteomes" id="UP000095333">
    <property type="component" value="Unassembled WGS sequence"/>
</dbReference>
<dbReference type="EMBL" id="CYZI01000002">
    <property type="protein sequence ID" value="CUN70375.1"/>
    <property type="molecule type" value="Genomic_DNA"/>
</dbReference>
<protein>
    <submittedName>
        <fullName evidence="2">Uncharacterized protein</fullName>
    </submittedName>
</protein>
<accession>A0A173Z5C5</accession>
<gene>
    <name evidence="3" type="ORF">EH214_04172</name>
    <name evidence="2" type="ORF">ERS852457_00670</name>
</gene>
<evidence type="ECO:0000313" key="2">
    <source>
        <dbReference type="EMBL" id="CUN70375.1"/>
    </source>
</evidence>
<keyword evidence="1" id="KW-0472">Membrane</keyword>
<evidence type="ECO:0000256" key="1">
    <source>
        <dbReference type="SAM" id="Phobius"/>
    </source>
</evidence>
<dbReference type="EMBL" id="RWHZ01000100">
    <property type="protein sequence ID" value="TSE46613.1"/>
    <property type="molecule type" value="Genomic_DNA"/>
</dbReference>
<reference evidence="3 5" key="2">
    <citation type="journal article" date="2019" name="Nat. Commun.">
        <title>Gram positive-like bacteriocins with broad spectrum anti-Bacteroidales activity encoded on mobile elements of the human gut microbiota.</title>
        <authorList>
            <person name="Bechon N."/>
            <person name="Coyne M.J.Jr."/>
            <person name="Laclare-Mceneany V."/>
            <person name="Chatzidaki-Livanis M."/>
            <person name="Ghigo J.-M."/>
            <person name="Comstock L.E."/>
        </authorList>
    </citation>
    <scope>NUCLEOTIDE SEQUENCE [LARGE SCALE GENOMIC DNA]</scope>
    <source>
        <strain evidence="3 5">CL01T12C17</strain>
    </source>
</reference>
<feature type="transmembrane region" description="Helical" evidence="1">
    <location>
        <begin position="56"/>
        <end position="73"/>
    </location>
</feature>
<dbReference type="Proteomes" id="UP000408523">
    <property type="component" value="Unassembled WGS sequence"/>
</dbReference>
<feature type="transmembrane region" description="Helical" evidence="1">
    <location>
        <begin position="85"/>
        <end position="109"/>
    </location>
</feature>
<keyword evidence="1" id="KW-0812">Transmembrane</keyword>
<dbReference type="AlphaFoldDB" id="A0A173Z5C5"/>
<reference evidence="2 4" key="1">
    <citation type="submission" date="2015-09" db="EMBL/GenBank/DDBJ databases">
        <authorList>
            <consortium name="Pathogen Informatics"/>
        </authorList>
    </citation>
    <scope>NUCLEOTIDE SEQUENCE [LARGE SCALE GENOMIC DNA]</scope>
    <source>
        <strain evidence="2 4">2789STDY5834842</strain>
    </source>
</reference>
<name>A0A173Z5C5_PHOVU</name>
<organism evidence="2 4">
    <name type="scientific">Phocaeicola vulgatus</name>
    <name type="common">Bacteroides vulgatus</name>
    <dbReference type="NCBI Taxonomy" id="821"/>
    <lineage>
        <taxon>Bacteria</taxon>
        <taxon>Pseudomonadati</taxon>
        <taxon>Bacteroidota</taxon>
        <taxon>Bacteroidia</taxon>
        <taxon>Bacteroidales</taxon>
        <taxon>Bacteroidaceae</taxon>
        <taxon>Phocaeicola</taxon>
    </lineage>
</organism>
<evidence type="ECO:0000313" key="5">
    <source>
        <dbReference type="Proteomes" id="UP000408523"/>
    </source>
</evidence>